<evidence type="ECO:0000256" key="5">
    <source>
        <dbReference type="ARBA" id="ARBA00022692"/>
    </source>
</evidence>
<comment type="pathway">
    <text evidence="3">One-carbon metabolism; methylamine degradation.</text>
</comment>
<dbReference type="RefSeq" id="WP_100749885.1">
    <property type="nucleotide sequence ID" value="NZ_JAGBKN010000001.1"/>
</dbReference>
<dbReference type="Gene3D" id="3.40.30.10">
    <property type="entry name" value="Glutaredoxin"/>
    <property type="match status" value="1"/>
</dbReference>
<evidence type="ECO:0000256" key="3">
    <source>
        <dbReference type="ARBA" id="ARBA00004856"/>
    </source>
</evidence>
<evidence type="ECO:0000313" key="12">
    <source>
        <dbReference type="Proteomes" id="UP000664161"/>
    </source>
</evidence>
<evidence type="ECO:0000256" key="2">
    <source>
        <dbReference type="ARBA" id="ARBA00004141"/>
    </source>
</evidence>
<evidence type="ECO:0000256" key="7">
    <source>
        <dbReference type="ARBA" id="ARBA00023136"/>
    </source>
</evidence>
<evidence type="ECO:0000313" key="11">
    <source>
        <dbReference type="EMBL" id="MBO1515943.1"/>
    </source>
</evidence>
<comment type="function">
    <text evidence="1">May be specifically involved in the processing, transport, and/or maturation of the MADH beta-subunit.</text>
</comment>
<dbReference type="AlphaFoldDB" id="A0AAW4IKB3"/>
<dbReference type="EMBL" id="JAGBKN010000001">
    <property type="protein sequence ID" value="MBO1515943.1"/>
    <property type="molecule type" value="Genomic_DNA"/>
</dbReference>
<evidence type="ECO:0000256" key="4">
    <source>
        <dbReference type="ARBA" id="ARBA00019078"/>
    </source>
</evidence>
<sequence>MKTATVYRMVKADHVCPFGLKALDLLQRKGYEIEDKPLTRDAETQAVKDKFNVTTTPQILINGERVGGYDDLQAYFGKKVTQKDGFSYTPVIAIFATTALASISLTWGMIGTLLTIQTLIWFIALSMIVLAIQKLQDLESFTNQFLGYDLLARKVVRYAYVYPFAEAFVGIAMLAGVAWLSIIAAVVAIVIGGINGVSVFKAVYIDKRELKCACVGGNSNVPLGFVSLTENIMMVAMGVYMLVRFL</sequence>
<reference evidence="11 12" key="1">
    <citation type="submission" date="2021-03" db="EMBL/GenBank/DDBJ databases">
        <authorList>
            <person name="Shang D.-D."/>
            <person name="Du Z.-J."/>
            <person name="Chen G.-J."/>
        </authorList>
    </citation>
    <scope>NUCLEOTIDE SEQUENCE [LARGE SCALE GENOMIC DNA]</scope>
    <source>
        <strain evidence="11 12">F2608</strain>
    </source>
</reference>
<name>A0AAW4IKB3_9GAMM</name>
<feature type="domain" description="Methylamine utilisation protein MauE" evidence="10">
    <location>
        <begin position="116"/>
        <end position="242"/>
    </location>
</feature>
<comment type="subcellular location">
    <subcellularLocation>
        <location evidence="2">Membrane</location>
        <topology evidence="2">Multi-pass membrane protein</topology>
    </subcellularLocation>
</comment>
<keyword evidence="12" id="KW-1185">Reference proteome</keyword>
<dbReference type="Pfam" id="PF07291">
    <property type="entry name" value="MauE"/>
    <property type="match status" value="1"/>
</dbReference>
<organism evidence="11 12">
    <name type="scientific">Psychrobacter halodurans</name>
    <dbReference type="NCBI Taxonomy" id="2818439"/>
    <lineage>
        <taxon>Bacteria</taxon>
        <taxon>Pseudomonadati</taxon>
        <taxon>Pseudomonadota</taxon>
        <taxon>Gammaproteobacteria</taxon>
        <taxon>Moraxellales</taxon>
        <taxon>Moraxellaceae</taxon>
        <taxon>Psychrobacter</taxon>
    </lineage>
</organism>
<dbReference type="InterPro" id="IPR002109">
    <property type="entry name" value="Glutaredoxin"/>
</dbReference>
<dbReference type="Proteomes" id="UP000664161">
    <property type="component" value="Unassembled WGS sequence"/>
</dbReference>
<dbReference type="PROSITE" id="PS51354">
    <property type="entry name" value="GLUTAREDOXIN_2"/>
    <property type="match status" value="1"/>
</dbReference>
<evidence type="ECO:0000256" key="6">
    <source>
        <dbReference type="ARBA" id="ARBA00022989"/>
    </source>
</evidence>
<feature type="domain" description="Glutaredoxin" evidence="9">
    <location>
        <begin position="14"/>
        <end position="66"/>
    </location>
</feature>
<feature type="transmembrane region" description="Helical" evidence="8">
    <location>
        <begin position="88"/>
        <end position="110"/>
    </location>
</feature>
<dbReference type="GO" id="GO:0016020">
    <property type="term" value="C:membrane"/>
    <property type="evidence" value="ECO:0007669"/>
    <property type="project" value="UniProtKB-SubCell"/>
</dbReference>
<dbReference type="GO" id="GO:0030416">
    <property type="term" value="P:methylamine metabolic process"/>
    <property type="evidence" value="ECO:0007669"/>
    <property type="project" value="InterPro"/>
</dbReference>
<evidence type="ECO:0000259" key="10">
    <source>
        <dbReference type="Pfam" id="PF07291"/>
    </source>
</evidence>
<proteinExistence type="predicted"/>
<keyword evidence="6 8" id="KW-1133">Transmembrane helix</keyword>
<protein>
    <recommendedName>
        <fullName evidence="4">Methylamine utilization protein MauE</fullName>
    </recommendedName>
</protein>
<comment type="caution">
    <text evidence="11">The sequence shown here is derived from an EMBL/GenBank/DDBJ whole genome shotgun (WGS) entry which is preliminary data.</text>
</comment>
<feature type="transmembrane region" description="Helical" evidence="8">
    <location>
        <begin position="221"/>
        <end position="243"/>
    </location>
</feature>
<feature type="transmembrane region" description="Helical" evidence="8">
    <location>
        <begin position="155"/>
        <end position="173"/>
    </location>
</feature>
<dbReference type="InterPro" id="IPR036249">
    <property type="entry name" value="Thioredoxin-like_sf"/>
</dbReference>
<keyword evidence="7 8" id="KW-0472">Membrane</keyword>
<keyword evidence="5 8" id="KW-0812">Transmembrane</keyword>
<evidence type="ECO:0000256" key="8">
    <source>
        <dbReference type="SAM" id="Phobius"/>
    </source>
</evidence>
<dbReference type="InterPro" id="IPR009908">
    <property type="entry name" value="Methylamine_util_MauE"/>
</dbReference>
<feature type="transmembrane region" description="Helical" evidence="8">
    <location>
        <begin position="179"/>
        <end position="200"/>
    </location>
</feature>
<evidence type="ECO:0000259" key="9">
    <source>
        <dbReference type="Pfam" id="PF00462"/>
    </source>
</evidence>
<accession>A0AAW4IKB3</accession>
<gene>
    <name evidence="11" type="ORF">J3491_01170</name>
</gene>
<feature type="transmembrane region" description="Helical" evidence="8">
    <location>
        <begin position="116"/>
        <end position="135"/>
    </location>
</feature>
<evidence type="ECO:0000256" key="1">
    <source>
        <dbReference type="ARBA" id="ARBA00003475"/>
    </source>
</evidence>
<dbReference type="SUPFAM" id="SSF52833">
    <property type="entry name" value="Thioredoxin-like"/>
    <property type="match status" value="1"/>
</dbReference>
<dbReference type="Pfam" id="PF00462">
    <property type="entry name" value="Glutaredoxin"/>
    <property type="match status" value="1"/>
</dbReference>